<name>A0A941IUL3_9ACTN</name>
<sequence length="186" mass="21379">MDLPHHQIEHPVEGHVPHPAPDHEGEHGEHPHAEHEHDPFADSPGRQAPYATEEVDPHAIGAVHTQYAPKHDADPDPGEIVWTWVPYEEHDGRGKDRPVLLVAREKETANDETLLAIKLTSKWHADAENWVDVGTGAWDREARESWAVIDRVMRVHHRGIRREGCAMDREDFDKVIAHLHERYRWS</sequence>
<organism evidence="4 5">
    <name type="scientific">Actinospica durhamensis</name>
    <dbReference type="NCBI Taxonomy" id="1508375"/>
    <lineage>
        <taxon>Bacteria</taxon>
        <taxon>Bacillati</taxon>
        <taxon>Actinomycetota</taxon>
        <taxon>Actinomycetes</taxon>
        <taxon>Catenulisporales</taxon>
        <taxon>Actinospicaceae</taxon>
        <taxon>Actinospica</taxon>
    </lineage>
</organism>
<dbReference type="Gene3D" id="2.30.30.110">
    <property type="match status" value="1"/>
</dbReference>
<accession>A0A941IUL3</accession>
<dbReference type="SUPFAM" id="SSF50118">
    <property type="entry name" value="Cell growth inhibitor/plasmid maintenance toxic component"/>
    <property type="match status" value="1"/>
</dbReference>
<evidence type="ECO:0000256" key="3">
    <source>
        <dbReference type="SAM" id="MobiDB-lite"/>
    </source>
</evidence>
<dbReference type="Pfam" id="PF02452">
    <property type="entry name" value="PemK_toxin"/>
    <property type="match status" value="1"/>
</dbReference>
<dbReference type="EMBL" id="JAGSOG010000221">
    <property type="protein sequence ID" value="MBR7837673.1"/>
    <property type="molecule type" value="Genomic_DNA"/>
</dbReference>
<evidence type="ECO:0000256" key="2">
    <source>
        <dbReference type="ARBA" id="ARBA00022649"/>
    </source>
</evidence>
<gene>
    <name evidence="4" type="ORF">KDL01_30625</name>
</gene>
<dbReference type="AlphaFoldDB" id="A0A941IUL3"/>
<evidence type="ECO:0000256" key="1">
    <source>
        <dbReference type="ARBA" id="ARBA00007521"/>
    </source>
</evidence>
<keyword evidence="2" id="KW-1277">Toxin-antitoxin system</keyword>
<evidence type="ECO:0000313" key="4">
    <source>
        <dbReference type="EMBL" id="MBR7837673.1"/>
    </source>
</evidence>
<feature type="compositionally biased region" description="Basic and acidic residues" evidence="3">
    <location>
        <begin position="1"/>
        <end position="40"/>
    </location>
</feature>
<evidence type="ECO:0000313" key="5">
    <source>
        <dbReference type="Proteomes" id="UP000675781"/>
    </source>
</evidence>
<proteinExistence type="inferred from homology"/>
<comment type="caution">
    <text evidence="4">The sequence shown here is derived from an EMBL/GenBank/DDBJ whole genome shotgun (WGS) entry which is preliminary data.</text>
</comment>
<feature type="region of interest" description="Disordered" evidence="3">
    <location>
        <begin position="1"/>
        <end position="49"/>
    </location>
</feature>
<dbReference type="Proteomes" id="UP000675781">
    <property type="component" value="Unassembled WGS sequence"/>
</dbReference>
<dbReference type="InterPro" id="IPR011067">
    <property type="entry name" value="Plasmid_toxin/cell-grow_inhib"/>
</dbReference>
<keyword evidence="5" id="KW-1185">Reference proteome</keyword>
<reference evidence="4" key="1">
    <citation type="submission" date="2021-04" db="EMBL/GenBank/DDBJ databases">
        <title>Genome based classification of Actinospica acidithermotolerans sp. nov., an actinobacterium isolated from an Indonesian hot spring.</title>
        <authorList>
            <person name="Kusuma A.B."/>
            <person name="Putra K.E."/>
            <person name="Nafisah S."/>
            <person name="Loh J."/>
            <person name="Nouioui I."/>
            <person name="Goodfellow M."/>
        </authorList>
    </citation>
    <scope>NUCLEOTIDE SEQUENCE</scope>
    <source>
        <strain evidence="4">CSCA 57</strain>
    </source>
</reference>
<dbReference type="InterPro" id="IPR003477">
    <property type="entry name" value="PemK-like"/>
</dbReference>
<dbReference type="GO" id="GO:0003677">
    <property type="term" value="F:DNA binding"/>
    <property type="evidence" value="ECO:0007669"/>
    <property type="project" value="InterPro"/>
</dbReference>
<comment type="similarity">
    <text evidence="1">Belongs to the PemK/MazF family.</text>
</comment>
<protein>
    <submittedName>
        <fullName evidence="4">Type II toxin-antitoxin system PemK/MazF family toxin</fullName>
    </submittedName>
</protein>